<name>A0A0D8ZQF2_9CYAN</name>
<gene>
    <name evidence="2" type="ORF">UH38_23965</name>
</gene>
<sequence>MMRAYQYWRNYRVLGEPEELINQNRHNHPSKPQNQPTSQQAWLEIIDKLKKDKTLSTNC</sequence>
<feature type="compositionally biased region" description="Polar residues" evidence="1">
    <location>
        <begin position="30"/>
        <end position="39"/>
    </location>
</feature>
<proteinExistence type="predicted"/>
<dbReference type="AlphaFoldDB" id="A0A0D8ZQF2"/>
<protein>
    <submittedName>
        <fullName evidence="2">Uncharacterized protein</fullName>
    </submittedName>
</protein>
<comment type="caution">
    <text evidence="2">The sequence shown here is derived from an EMBL/GenBank/DDBJ whole genome shotgun (WGS) entry which is preliminary data.</text>
</comment>
<reference evidence="2 3" key="1">
    <citation type="submission" date="2015-02" db="EMBL/GenBank/DDBJ databases">
        <title>Draft genome of a novel marine cyanobacterium (Chroococcales) isolated from South Atlantic Ocean.</title>
        <authorList>
            <person name="Rigonato J."/>
            <person name="Alvarenga D.O."/>
            <person name="Branco L.H."/>
            <person name="Varani A.M."/>
            <person name="Brandini F.P."/>
            <person name="Fiore M.F."/>
        </authorList>
    </citation>
    <scope>NUCLEOTIDE SEQUENCE [LARGE SCALE GENOMIC DNA]</scope>
    <source>
        <strain evidence="2 3">CENA595</strain>
    </source>
</reference>
<dbReference type="EMBL" id="JYON01000045">
    <property type="protein sequence ID" value="KJH69436.1"/>
    <property type="molecule type" value="Genomic_DNA"/>
</dbReference>
<evidence type="ECO:0000313" key="3">
    <source>
        <dbReference type="Proteomes" id="UP000032452"/>
    </source>
</evidence>
<organism evidence="2 3">
    <name type="scientific">Aliterella atlantica CENA595</name>
    <dbReference type="NCBI Taxonomy" id="1618023"/>
    <lineage>
        <taxon>Bacteria</taxon>
        <taxon>Bacillati</taxon>
        <taxon>Cyanobacteriota</taxon>
        <taxon>Cyanophyceae</taxon>
        <taxon>Chroococcidiopsidales</taxon>
        <taxon>Aliterellaceae</taxon>
        <taxon>Aliterella</taxon>
    </lineage>
</organism>
<evidence type="ECO:0000313" key="2">
    <source>
        <dbReference type="EMBL" id="KJH69436.1"/>
    </source>
</evidence>
<keyword evidence="3" id="KW-1185">Reference proteome</keyword>
<dbReference type="Proteomes" id="UP000032452">
    <property type="component" value="Unassembled WGS sequence"/>
</dbReference>
<feature type="region of interest" description="Disordered" evidence="1">
    <location>
        <begin position="19"/>
        <end position="39"/>
    </location>
</feature>
<accession>A0A0D8ZQF2</accession>
<evidence type="ECO:0000256" key="1">
    <source>
        <dbReference type="SAM" id="MobiDB-lite"/>
    </source>
</evidence>